<evidence type="ECO:0000313" key="1">
    <source>
        <dbReference type="EMBL" id="KAA6377130.1"/>
    </source>
</evidence>
<proteinExistence type="predicted"/>
<dbReference type="Proteomes" id="UP000324800">
    <property type="component" value="Unassembled WGS sequence"/>
</dbReference>
<protein>
    <submittedName>
        <fullName evidence="1">Uncharacterized protein</fullName>
    </submittedName>
</protein>
<accession>A0A5J4V436</accession>
<organism evidence="1 2">
    <name type="scientific">Streblomastix strix</name>
    <dbReference type="NCBI Taxonomy" id="222440"/>
    <lineage>
        <taxon>Eukaryota</taxon>
        <taxon>Metamonada</taxon>
        <taxon>Preaxostyla</taxon>
        <taxon>Oxymonadida</taxon>
        <taxon>Streblomastigidae</taxon>
        <taxon>Streblomastix</taxon>
    </lineage>
</organism>
<reference evidence="1 2" key="1">
    <citation type="submission" date="2019-03" db="EMBL/GenBank/DDBJ databases">
        <title>Single cell metagenomics reveals metabolic interactions within the superorganism composed of flagellate Streblomastix strix and complex community of Bacteroidetes bacteria on its surface.</title>
        <authorList>
            <person name="Treitli S.C."/>
            <person name="Kolisko M."/>
            <person name="Husnik F."/>
            <person name="Keeling P."/>
            <person name="Hampl V."/>
        </authorList>
    </citation>
    <scope>NUCLEOTIDE SEQUENCE [LARGE SCALE GENOMIC DNA]</scope>
    <source>
        <strain evidence="1">ST1C</strain>
    </source>
</reference>
<dbReference type="AlphaFoldDB" id="A0A5J4V436"/>
<gene>
    <name evidence="1" type="ORF">EZS28_027343</name>
</gene>
<sequence>MVMNEMRKQILLVQSYCELMDNDEFKVYVVSVCQLDESVKGDLDKEIGIIVDDDEEEGLNYDIDDYDRNDD</sequence>
<evidence type="ECO:0000313" key="2">
    <source>
        <dbReference type="Proteomes" id="UP000324800"/>
    </source>
</evidence>
<comment type="caution">
    <text evidence="1">The sequence shown here is derived from an EMBL/GenBank/DDBJ whole genome shotgun (WGS) entry which is preliminary data.</text>
</comment>
<dbReference type="EMBL" id="SNRW01010026">
    <property type="protein sequence ID" value="KAA6377130.1"/>
    <property type="molecule type" value="Genomic_DNA"/>
</dbReference>
<name>A0A5J4V436_9EUKA</name>